<dbReference type="PANTHER" id="PTHR14136">
    <property type="entry name" value="BTB_POZ DOMAIN-CONTAINING PROTEIN KCTD9"/>
    <property type="match status" value="1"/>
</dbReference>
<protein>
    <submittedName>
        <fullName evidence="1">Pentapeptide repeat-containing protein</fullName>
    </submittedName>
</protein>
<dbReference type="InterPro" id="IPR001646">
    <property type="entry name" value="5peptide_repeat"/>
</dbReference>
<name>A0A2W0C332_9BACL</name>
<dbReference type="AlphaFoldDB" id="A0A2W0C332"/>
<proteinExistence type="predicted"/>
<accession>A0A2W0C332</accession>
<dbReference type="Proteomes" id="UP000247459">
    <property type="component" value="Unassembled WGS sequence"/>
</dbReference>
<gene>
    <name evidence="1" type="ORF">PIL02S_05059</name>
</gene>
<dbReference type="SUPFAM" id="SSF141571">
    <property type="entry name" value="Pentapeptide repeat-like"/>
    <property type="match status" value="1"/>
</dbReference>
<dbReference type="EMBL" id="PRLG01000028">
    <property type="protein sequence ID" value="PYY26883.1"/>
    <property type="molecule type" value="Genomic_DNA"/>
</dbReference>
<reference evidence="1 2" key="1">
    <citation type="submission" date="2018-01" db="EMBL/GenBank/DDBJ databases">
        <title>Genome sequence of the PGP bacterium Paenibacillus illinoisensis E3.</title>
        <authorList>
            <person name="Rolli E."/>
            <person name="Marasco R."/>
            <person name="Bessem C."/>
            <person name="Michoud G."/>
            <person name="Gaiarsa S."/>
            <person name="Borin S."/>
            <person name="Daffonchio D."/>
        </authorList>
    </citation>
    <scope>NUCLEOTIDE SEQUENCE [LARGE SCALE GENOMIC DNA]</scope>
    <source>
        <strain evidence="1 2">E3</strain>
    </source>
</reference>
<sequence length="283" mass="31160">MSNLSHGSTMSPHLYTDCEQCFGLCCVALPYGKSSDFAFDKASGTPCSNLRSDNRCGIHTQLRQKGFKGCTVYDCFGAGQKLSQVTYAGKDWRDHPESAAEMFDCLPVMRQLHELLSYMNEMLLRPETSSLHDAIRSVYQETERLTGLEPSAILRLDIPSQRAIVNDLLVQGSELVRAHAPSKSHEQGNSKRKKLKGRDFLGANLRGADLRGASFRGALMIACDLRNADLRHADLIGADLRDADLGGADLTGSIFLTQSQLNAAKGNSRTRLPAHLNLPEHWL</sequence>
<dbReference type="InterPro" id="IPR051082">
    <property type="entry name" value="Pentapeptide-BTB/POZ_domain"/>
</dbReference>
<evidence type="ECO:0000313" key="1">
    <source>
        <dbReference type="EMBL" id="PYY26883.1"/>
    </source>
</evidence>
<dbReference type="Gene3D" id="2.160.20.80">
    <property type="entry name" value="E3 ubiquitin-protein ligase SopA"/>
    <property type="match status" value="1"/>
</dbReference>
<dbReference type="PANTHER" id="PTHR14136:SF17">
    <property type="entry name" value="BTB_POZ DOMAIN-CONTAINING PROTEIN KCTD9"/>
    <property type="match status" value="1"/>
</dbReference>
<organism evidence="1 2">
    <name type="scientific">Paenibacillus illinoisensis</name>
    <dbReference type="NCBI Taxonomy" id="59845"/>
    <lineage>
        <taxon>Bacteria</taxon>
        <taxon>Bacillati</taxon>
        <taxon>Bacillota</taxon>
        <taxon>Bacilli</taxon>
        <taxon>Bacillales</taxon>
        <taxon>Paenibacillaceae</taxon>
        <taxon>Paenibacillus</taxon>
    </lineage>
</organism>
<evidence type="ECO:0000313" key="2">
    <source>
        <dbReference type="Proteomes" id="UP000247459"/>
    </source>
</evidence>
<dbReference type="Pfam" id="PF00805">
    <property type="entry name" value="Pentapeptide"/>
    <property type="match status" value="1"/>
</dbReference>
<comment type="caution">
    <text evidence="1">The sequence shown here is derived from an EMBL/GenBank/DDBJ whole genome shotgun (WGS) entry which is preliminary data.</text>
</comment>